<feature type="non-terminal residue" evidence="2">
    <location>
        <position position="1"/>
    </location>
</feature>
<dbReference type="AlphaFoldDB" id="A0A6J4JP22"/>
<reference evidence="2" key="1">
    <citation type="submission" date="2020-02" db="EMBL/GenBank/DDBJ databases">
        <authorList>
            <person name="Meier V. D."/>
        </authorList>
    </citation>
    <scope>NUCLEOTIDE SEQUENCE</scope>
    <source>
        <strain evidence="2">AVDCRST_MAG04</strain>
    </source>
</reference>
<dbReference type="EMBL" id="CADCTL010000292">
    <property type="protein sequence ID" value="CAA9283342.1"/>
    <property type="molecule type" value="Genomic_DNA"/>
</dbReference>
<gene>
    <name evidence="2" type="ORF">AVDCRST_MAG04-3866</name>
</gene>
<proteinExistence type="predicted"/>
<evidence type="ECO:0000256" key="1">
    <source>
        <dbReference type="SAM" id="MobiDB-lite"/>
    </source>
</evidence>
<feature type="non-terminal residue" evidence="2">
    <location>
        <position position="58"/>
    </location>
</feature>
<sequence>CRATGPAAGTPPPSISSTTPGAAPRAPTATSTWTAPPTTTPPCPARRPASCPTYRTKT</sequence>
<feature type="compositionally biased region" description="Low complexity" evidence="1">
    <location>
        <begin position="15"/>
        <end position="37"/>
    </location>
</feature>
<feature type="region of interest" description="Disordered" evidence="1">
    <location>
        <begin position="1"/>
        <end position="58"/>
    </location>
</feature>
<organism evidence="2">
    <name type="scientific">uncultured Acetobacteraceae bacterium</name>
    <dbReference type="NCBI Taxonomy" id="169975"/>
    <lineage>
        <taxon>Bacteria</taxon>
        <taxon>Pseudomonadati</taxon>
        <taxon>Pseudomonadota</taxon>
        <taxon>Alphaproteobacteria</taxon>
        <taxon>Acetobacterales</taxon>
        <taxon>Acetobacteraceae</taxon>
        <taxon>environmental samples</taxon>
    </lineage>
</organism>
<name>A0A6J4JP22_9PROT</name>
<protein>
    <submittedName>
        <fullName evidence="2">Macromolecule metabolism macromolecule degradation degradation of polysaccharides</fullName>
    </submittedName>
</protein>
<feature type="compositionally biased region" description="Low complexity" evidence="1">
    <location>
        <begin position="46"/>
        <end position="58"/>
    </location>
</feature>
<evidence type="ECO:0000313" key="2">
    <source>
        <dbReference type="EMBL" id="CAA9283342.1"/>
    </source>
</evidence>
<accession>A0A6J4JP22</accession>